<evidence type="ECO:0000256" key="5">
    <source>
        <dbReference type="ARBA" id="ARBA00022989"/>
    </source>
</evidence>
<keyword evidence="9" id="KW-0175">Coiled coil</keyword>
<dbReference type="GO" id="GO:0006935">
    <property type="term" value="P:chemotaxis"/>
    <property type="evidence" value="ECO:0007669"/>
    <property type="project" value="InterPro"/>
</dbReference>
<dbReference type="SUPFAM" id="SSF58104">
    <property type="entry name" value="Methyl-accepting chemotaxis protein (MCP) signaling domain"/>
    <property type="match status" value="1"/>
</dbReference>
<evidence type="ECO:0000256" key="10">
    <source>
        <dbReference type="SAM" id="Phobius"/>
    </source>
</evidence>
<dbReference type="AlphaFoldDB" id="A0A0G3BN28"/>
<evidence type="ECO:0000313" key="14">
    <source>
        <dbReference type="Proteomes" id="UP000035352"/>
    </source>
</evidence>
<dbReference type="EMBL" id="CP011371">
    <property type="protein sequence ID" value="AKJ30854.1"/>
    <property type="molecule type" value="Genomic_DNA"/>
</dbReference>
<comment type="subcellular location">
    <subcellularLocation>
        <location evidence="1">Cell membrane</location>
        <topology evidence="1">Multi-pass membrane protein</topology>
    </subcellularLocation>
</comment>
<protein>
    <submittedName>
        <fullName evidence="13">Methyl-accepting chemotaxis protein</fullName>
    </submittedName>
</protein>
<keyword evidence="2" id="KW-1003">Cell membrane</keyword>
<evidence type="ECO:0000259" key="11">
    <source>
        <dbReference type="PROSITE" id="PS50111"/>
    </source>
</evidence>
<dbReference type="Gene3D" id="3.30.450.20">
    <property type="entry name" value="PAS domain"/>
    <property type="match status" value="1"/>
</dbReference>
<dbReference type="FunFam" id="1.10.287.950:FF:000001">
    <property type="entry name" value="Methyl-accepting chemotaxis sensory transducer"/>
    <property type="match status" value="1"/>
</dbReference>
<dbReference type="RefSeq" id="WP_047196125.1">
    <property type="nucleotide sequence ID" value="NZ_CP011371.1"/>
</dbReference>
<dbReference type="SMART" id="SM00304">
    <property type="entry name" value="HAMP"/>
    <property type="match status" value="1"/>
</dbReference>
<dbReference type="Gene3D" id="1.10.287.950">
    <property type="entry name" value="Methyl-accepting chemotaxis protein"/>
    <property type="match status" value="1"/>
</dbReference>
<keyword evidence="4 10" id="KW-0812">Transmembrane</keyword>
<dbReference type="PROSITE" id="PS50885">
    <property type="entry name" value="HAMP"/>
    <property type="match status" value="1"/>
</dbReference>
<dbReference type="PATRIC" id="fig|413882.6.peg.4353"/>
<feature type="transmembrane region" description="Helical" evidence="10">
    <location>
        <begin position="12"/>
        <end position="36"/>
    </location>
</feature>
<dbReference type="Proteomes" id="UP000035352">
    <property type="component" value="Chromosome"/>
</dbReference>
<dbReference type="Pfam" id="PF00672">
    <property type="entry name" value="HAMP"/>
    <property type="match status" value="1"/>
</dbReference>
<dbReference type="Pfam" id="PF00015">
    <property type="entry name" value="MCPsignal"/>
    <property type="match status" value="1"/>
</dbReference>
<dbReference type="PROSITE" id="PS50111">
    <property type="entry name" value="CHEMOTAXIS_TRANSDUC_2"/>
    <property type="match status" value="1"/>
</dbReference>
<dbReference type="GO" id="GO:0004888">
    <property type="term" value="F:transmembrane signaling receptor activity"/>
    <property type="evidence" value="ECO:0007669"/>
    <property type="project" value="InterPro"/>
</dbReference>
<evidence type="ECO:0000256" key="2">
    <source>
        <dbReference type="ARBA" id="ARBA00022475"/>
    </source>
</evidence>
<evidence type="ECO:0000256" key="6">
    <source>
        <dbReference type="ARBA" id="ARBA00023136"/>
    </source>
</evidence>
<name>A0A0G3BN28_9BURK</name>
<dbReference type="CDD" id="cd11386">
    <property type="entry name" value="MCP_signal"/>
    <property type="match status" value="1"/>
</dbReference>
<dbReference type="SMART" id="SM01049">
    <property type="entry name" value="Cache_2"/>
    <property type="match status" value="1"/>
</dbReference>
<evidence type="ECO:0000259" key="12">
    <source>
        <dbReference type="PROSITE" id="PS50885"/>
    </source>
</evidence>
<evidence type="ECO:0000256" key="1">
    <source>
        <dbReference type="ARBA" id="ARBA00004651"/>
    </source>
</evidence>
<dbReference type="PANTHER" id="PTHR43531:SF14">
    <property type="entry name" value="METHYL-ACCEPTING CHEMOTAXIS PROTEIN I-RELATED"/>
    <property type="match status" value="1"/>
</dbReference>
<dbReference type="InterPro" id="IPR004090">
    <property type="entry name" value="Chemotax_Me-accpt_rcpt"/>
</dbReference>
<dbReference type="InterPro" id="IPR004089">
    <property type="entry name" value="MCPsignal_dom"/>
</dbReference>
<accession>A0A0G3BN28</accession>
<dbReference type="GO" id="GO:0007165">
    <property type="term" value="P:signal transduction"/>
    <property type="evidence" value="ECO:0007669"/>
    <property type="project" value="UniProtKB-KW"/>
</dbReference>
<evidence type="ECO:0000256" key="7">
    <source>
        <dbReference type="ARBA" id="ARBA00029447"/>
    </source>
</evidence>
<dbReference type="PANTHER" id="PTHR43531">
    <property type="entry name" value="PROTEIN ICFG"/>
    <property type="match status" value="1"/>
</dbReference>
<reference evidence="13 14" key="1">
    <citation type="submission" date="2015-05" db="EMBL/GenBank/DDBJ databases">
        <authorList>
            <person name="Tang B."/>
            <person name="Yu Y."/>
        </authorList>
    </citation>
    <scope>NUCLEOTIDE SEQUENCE [LARGE SCALE GENOMIC DNA]</scope>
    <source>
        <strain evidence="13 14">DSM 7029</strain>
    </source>
</reference>
<evidence type="ECO:0000313" key="13">
    <source>
        <dbReference type="EMBL" id="AKJ30854.1"/>
    </source>
</evidence>
<keyword evidence="14" id="KW-1185">Reference proteome</keyword>
<keyword evidence="3" id="KW-0488">Methylation</keyword>
<evidence type="ECO:0000256" key="4">
    <source>
        <dbReference type="ARBA" id="ARBA00022692"/>
    </source>
</evidence>
<gene>
    <name evidence="13" type="primary">mcp</name>
    <name evidence="13" type="ORF">AAW51_4163</name>
</gene>
<dbReference type="CDD" id="cd06225">
    <property type="entry name" value="HAMP"/>
    <property type="match status" value="1"/>
</dbReference>
<keyword evidence="5 10" id="KW-1133">Transmembrane helix</keyword>
<comment type="similarity">
    <text evidence="7">Belongs to the methyl-accepting chemotaxis (MCP) protein family.</text>
</comment>
<feature type="coiled-coil region" evidence="9">
    <location>
        <begin position="491"/>
        <end position="518"/>
    </location>
</feature>
<dbReference type="Pfam" id="PF17200">
    <property type="entry name" value="sCache_2"/>
    <property type="match status" value="1"/>
</dbReference>
<evidence type="ECO:0000256" key="9">
    <source>
        <dbReference type="SAM" id="Coils"/>
    </source>
</evidence>
<feature type="domain" description="HAMP" evidence="12">
    <location>
        <begin position="216"/>
        <end position="268"/>
    </location>
</feature>
<feature type="transmembrane region" description="Helical" evidence="10">
    <location>
        <begin position="193"/>
        <end position="211"/>
    </location>
</feature>
<dbReference type="InterPro" id="IPR051310">
    <property type="entry name" value="MCP_chemotaxis"/>
</dbReference>
<dbReference type="GO" id="GO:0005886">
    <property type="term" value="C:plasma membrane"/>
    <property type="evidence" value="ECO:0007669"/>
    <property type="project" value="UniProtKB-SubCell"/>
</dbReference>
<dbReference type="InterPro" id="IPR033480">
    <property type="entry name" value="sCache_2"/>
</dbReference>
<evidence type="ECO:0000256" key="8">
    <source>
        <dbReference type="PROSITE-ProRule" id="PRU00284"/>
    </source>
</evidence>
<keyword evidence="6 10" id="KW-0472">Membrane</keyword>
<organism evidence="13 14">
    <name type="scientific">Caldimonas brevitalea</name>
    <dbReference type="NCBI Taxonomy" id="413882"/>
    <lineage>
        <taxon>Bacteria</taxon>
        <taxon>Pseudomonadati</taxon>
        <taxon>Pseudomonadota</taxon>
        <taxon>Betaproteobacteria</taxon>
        <taxon>Burkholderiales</taxon>
        <taxon>Sphaerotilaceae</taxon>
        <taxon>Caldimonas</taxon>
    </lineage>
</organism>
<dbReference type="STRING" id="413882.AAW51_4163"/>
<dbReference type="PRINTS" id="PR00260">
    <property type="entry name" value="CHEMTRNSDUCR"/>
</dbReference>
<evidence type="ECO:0000256" key="3">
    <source>
        <dbReference type="ARBA" id="ARBA00022481"/>
    </source>
</evidence>
<dbReference type="InterPro" id="IPR003660">
    <property type="entry name" value="HAMP_dom"/>
</dbReference>
<dbReference type="SMART" id="SM00283">
    <property type="entry name" value="MA"/>
    <property type="match status" value="1"/>
</dbReference>
<feature type="domain" description="Methyl-accepting transducer" evidence="11">
    <location>
        <begin position="273"/>
        <end position="502"/>
    </location>
</feature>
<keyword evidence="8" id="KW-0807">Transducer</keyword>
<dbReference type="KEGG" id="pbh:AAW51_4163"/>
<sequence>MPLSRVLHRLSIVTQLRVLSAIGILALVAVSVVMLFNNYQRGLDERGALVRQTVETAYGALVQAHAQELAGRLSRADAQQLALQTVREMRYGNGEYFWVNDLHPRMLMHAVKPELIGQDMSGHKDPNGKAVFVAFVQKVRAEQAGFVDYLWPKPGAEKPVPKVSYVKGFAPWGWVLGSGLYVDDVKDELMRDLYVLAAWVLGASLLSWVVGRAVSGTIVRGVEKAVRVAEGIAAGDIAQEMAPRGRDEIARLIAAMQRMTGNLNRMVGTVRGSADAMASAAAQIASGNHDLSHRTEQASADLQETAASMSQLHGLLQRTEAAARDANTVADAASAAAVQGSTVVREVVETMGEIRVSSGKMGQILTTIDAIAFQTNLLALNAAVEAARAGEQGRGFAVVAAEVRGLAARSAEAAGEIKTLIGDSVSKVESGTRLVEHAGAAMQKIVESVTQVNVIIGGIRDAASQQAHGIGEIHRSATRLDDMTQQNAALVEESAAAASSLQEQAQQLLRSVEAFKLASQGV</sequence>
<proteinExistence type="inferred from homology"/>